<gene>
    <name evidence="3" type="ORF">PsYK624_156850</name>
</gene>
<dbReference type="OrthoDB" id="2767605at2759"/>
<evidence type="ECO:0000313" key="3">
    <source>
        <dbReference type="EMBL" id="GJE99423.1"/>
    </source>
</evidence>
<feature type="region of interest" description="Disordered" evidence="2">
    <location>
        <begin position="57"/>
        <end position="79"/>
    </location>
</feature>
<reference evidence="3 4" key="1">
    <citation type="submission" date="2021-08" db="EMBL/GenBank/DDBJ databases">
        <title>Draft Genome Sequence of Phanerochaete sordida strain YK-624.</title>
        <authorList>
            <person name="Mori T."/>
            <person name="Dohra H."/>
            <person name="Suzuki T."/>
            <person name="Kawagishi H."/>
            <person name="Hirai H."/>
        </authorList>
    </citation>
    <scope>NUCLEOTIDE SEQUENCE [LARGE SCALE GENOMIC DNA]</scope>
    <source>
        <strain evidence="3 4">YK-624</strain>
    </source>
</reference>
<accession>A0A9P3GPC1</accession>
<comment type="caution">
    <text evidence="3">The sequence shown here is derived from an EMBL/GenBank/DDBJ whole genome shotgun (WGS) entry which is preliminary data.</text>
</comment>
<evidence type="ECO:0000256" key="1">
    <source>
        <dbReference type="SAM" id="Coils"/>
    </source>
</evidence>
<dbReference type="AlphaFoldDB" id="A0A9P3GPC1"/>
<name>A0A9P3GPC1_9APHY</name>
<proteinExistence type="predicted"/>
<keyword evidence="4" id="KW-1185">Reference proteome</keyword>
<keyword evidence="1" id="KW-0175">Coiled coil</keyword>
<sequence>MAAAPAILSAEVLRDVVLLQEKEINRLKAQLMLTEGIVTSLEQQKTDLVDQCSGKRDRAAGPKIIPTMDAPVANDERMPSTDASIGMPASKLDYSLCIAPSYNDQPLHPFGKGRTARQRFNDLRGDVCSLRVTEHNIVAGVGYDTITVLRPDARLTKRGAIMPFQKRDRKHLRKNEVVVLLGEQYFYLGRYEGVGTDTLEPAEYGALQPEVQQAIYVRCGGKKHPAAVAAQMRGGAITVKRFHLRRVGFDEELNRRLLDAIAECGPSLGADGGANDDSERDDESGDD</sequence>
<dbReference type="Proteomes" id="UP000703269">
    <property type="component" value="Unassembled WGS sequence"/>
</dbReference>
<protein>
    <submittedName>
        <fullName evidence="3">Uncharacterized protein</fullName>
    </submittedName>
</protein>
<evidence type="ECO:0000256" key="2">
    <source>
        <dbReference type="SAM" id="MobiDB-lite"/>
    </source>
</evidence>
<feature type="coiled-coil region" evidence="1">
    <location>
        <begin position="10"/>
        <end position="44"/>
    </location>
</feature>
<feature type="region of interest" description="Disordered" evidence="2">
    <location>
        <begin position="265"/>
        <end position="287"/>
    </location>
</feature>
<organism evidence="3 4">
    <name type="scientific">Phanerochaete sordida</name>
    <dbReference type="NCBI Taxonomy" id="48140"/>
    <lineage>
        <taxon>Eukaryota</taxon>
        <taxon>Fungi</taxon>
        <taxon>Dikarya</taxon>
        <taxon>Basidiomycota</taxon>
        <taxon>Agaricomycotina</taxon>
        <taxon>Agaricomycetes</taxon>
        <taxon>Polyporales</taxon>
        <taxon>Phanerochaetaceae</taxon>
        <taxon>Phanerochaete</taxon>
    </lineage>
</organism>
<feature type="compositionally biased region" description="Acidic residues" evidence="2">
    <location>
        <begin position="274"/>
        <end position="287"/>
    </location>
</feature>
<dbReference type="EMBL" id="BPQB01000109">
    <property type="protein sequence ID" value="GJE99423.1"/>
    <property type="molecule type" value="Genomic_DNA"/>
</dbReference>
<evidence type="ECO:0000313" key="4">
    <source>
        <dbReference type="Proteomes" id="UP000703269"/>
    </source>
</evidence>